<dbReference type="AlphaFoldDB" id="A0A225SX78"/>
<evidence type="ECO:0000313" key="1">
    <source>
        <dbReference type="EMBL" id="OWY34327.1"/>
    </source>
</evidence>
<keyword evidence="2" id="KW-1185">Reference proteome</keyword>
<gene>
    <name evidence="1" type="ORF">CEJ45_13155</name>
</gene>
<reference evidence="1 2" key="1">
    <citation type="journal article" date="2010" name="Int. J. Syst. Evol. Microbiol.">
        <title>Reclassification of Herbaspirillum putei as a later heterotypic synonym of Herbaspirillum huttiense, with the description of H. huttiense subsp. huttiense subsp. nov. and H. huttiense subsp. putei subsp. nov., comb. nov., and description of Herbaspirillum aquaticum sp. nov.</title>
        <authorList>
            <person name="Dobritsa A.P."/>
            <person name="Reddy M.C."/>
            <person name="Samadpour M."/>
        </authorList>
    </citation>
    <scope>NUCLEOTIDE SEQUENCE [LARGE SCALE GENOMIC DNA]</scope>
    <source>
        <strain evidence="1 2">IEH 4430</strain>
    </source>
</reference>
<evidence type="ECO:0000313" key="2">
    <source>
        <dbReference type="Proteomes" id="UP000214747"/>
    </source>
</evidence>
<comment type="caution">
    <text evidence="1">The sequence shown here is derived from an EMBL/GenBank/DDBJ whole genome shotgun (WGS) entry which is preliminary data.</text>
</comment>
<protein>
    <submittedName>
        <fullName evidence="1">Uncharacterized protein</fullName>
    </submittedName>
</protein>
<proteinExistence type="predicted"/>
<dbReference type="Proteomes" id="UP000214747">
    <property type="component" value="Unassembled WGS sequence"/>
</dbReference>
<dbReference type="RefSeq" id="WP_088755535.1">
    <property type="nucleotide sequence ID" value="NZ_NJGV01000010.1"/>
</dbReference>
<name>A0A225SX78_9BURK</name>
<sequence>MPAANPAGTDPIADDALRLRSRKTLAGGRMPPVERPPQQLKRTLQLSPQPCAADCRAVREAGHARPVMKQAVVKQVQHEEYTQPLRVSQRQWT</sequence>
<dbReference type="EMBL" id="NJGV01000010">
    <property type="protein sequence ID" value="OWY34327.1"/>
    <property type="molecule type" value="Genomic_DNA"/>
</dbReference>
<accession>A0A225SX78</accession>
<organism evidence="1 2">
    <name type="scientific">Herbaspirillum aquaticum</name>
    <dbReference type="NCBI Taxonomy" id="568783"/>
    <lineage>
        <taxon>Bacteria</taxon>
        <taxon>Pseudomonadati</taxon>
        <taxon>Pseudomonadota</taxon>
        <taxon>Betaproteobacteria</taxon>
        <taxon>Burkholderiales</taxon>
        <taxon>Oxalobacteraceae</taxon>
        <taxon>Herbaspirillum</taxon>
    </lineage>
</organism>